<dbReference type="InterPro" id="IPR012318">
    <property type="entry name" value="HTH_CRP"/>
</dbReference>
<dbReference type="InterPro" id="IPR029095">
    <property type="entry name" value="NarX-like_N"/>
</dbReference>
<feature type="domain" description="HTH crp-type" evidence="9">
    <location>
        <begin position="156"/>
        <end position="228"/>
    </location>
</feature>
<dbReference type="HOGENOM" id="CLU_554253_0_0_4"/>
<keyword evidence="4" id="KW-0805">Transcription regulation</keyword>
<dbReference type="Pfam" id="PF13545">
    <property type="entry name" value="HTH_Crp_2"/>
    <property type="match status" value="1"/>
</dbReference>
<dbReference type="Pfam" id="PF13675">
    <property type="entry name" value="PilJ"/>
    <property type="match status" value="2"/>
</dbReference>
<protein>
    <submittedName>
        <fullName evidence="10">Cyclic nucleotide-binding protein</fullName>
    </submittedName>
</protein>
<dbReference type="PROSITE" id="PS51063">
    <property type="entry name" value="HTH_CRP_2"/>
    <property type="match status" value="1"/>
</dbReference>
<dbReference type="PROSITE" id="PS50042">
    <property type="entry name" value="CNMP_BINDING_3"/>
    <property type="match status" value="1"/>
</dbReference>
<evidence type="ECO:0000256" key="3">
    <source>
        <dbReference type="ARBA" id="ARBA00022989"/>
    </source>
</evidence>
<dbReference type="InterPro" id="IPR050397">
    <property type="entry name" value="Env_Response_Regulators"/>
</dbReference>
<dbReference type="GO" id="GO:0003677">
    <property type="term" value="F:DNA binding"/>
    <property type="evidence" value="ECO:0007669"/>
    <property type="project" value="UniProtKB-KW"/>
</dbReference>
<evidence type="ECO:0000313" key="10">
    <source>
        <dbReference type="EMBL" id="AAZ48051.1"/>
    </source>
</evidence>
<dbReference type="InterPro" id="IPR018490">
    <property type="entry name" value="cNMP-bd_dom_sf"/>
</dbReference>
<dbReference type="GO" id="GO:0016020">
    <property type="term" value="C:membrane"/>
    <property type="evidence" value="ECO:0007669"/>
    <property type="project" value="UniProtKB-SubCell"/>
</dbReference>
<dbReference type="SUPFAM" id="SSF46785">
    <property type="entry name" value="Winged helix' DNA-binding domain"/>
    <property type="match status" value="1"/>
</dbReference>
<keyword evidence="6" id="KW-0472">Membrane</keyword>
<dbReference type="SMART" id="SM00100">
    <property type="entry name" value="cNMP"/>
    <property type="match status" value="1"/>
</dbReference>
<evidence type="ECO:0000259" key="9">
    <source>
        <dbReference type="PROSITE" id="PS51063"/>
    </source>
</evidence>
<accession>Q47AT0</accession>
<dbReference type="PANTHER" id="PTHR24567:SF28">
    <property type="entry name" value="LISTERIOLYSIN REGULATORY PROTEIN"/>
    <property type="match status" value="1"/>
</dbReference>
<evidence type="ECO:0000259" key="8">
    <source>
        <dbReference type="PROSITE" id="PS50042"/>
    </source>
</evidence>
<dbReference type="AlphaFoldDB" id="Q47AT0"/>
<keyword evidence="5" id="KW-0238">DNA-binding</keyword>
<keyword evidence="7" id="KW-0804">Transcription</keyword>
<dbReference type="CDD" id="cd00038">
    <property type="entry name" value="CAP_ED"/>
    <property type="match status" value="1"/>
</dbReference>
<evidence type="ECO:0000256" key="4">
    <source>
        <dbReference type="ARBA" id="ARBA00023015"/>
    </source>
</evidence>
<organism evidence="10">
    <name type="scientific">Dechloromonas aromatica (strain RCB)</name>
    <dbReference type="NCBI Taxonomy" id="159087"/>
    <lineage>
        <taxon>Bacteria</taxon>
        <taxon>Pseudomonadati</taxon>
        <taxon>Pseudomonadota</taxon>
        <taxon>Betaproteobacteria</taxon>
        <taxon>Rhodocyclales</taxon>
        <taxon>Azonexaceae</taxon>
        <taxon>Dechloromonas</taxon>
    </lineage>
</organism>
<dbReference type="PANTHER" id="PTHR24567">
    <property type="entry name" value="CRP FAMILY TRANSCRIPTIONAL REGULATORY PROTEIN"/>
    <property type="match status" value="1"/>
</dbReference>
<evidence type="ECO:0000256" key="5">
    <source>
        <dbReference type="ARBA" id="ARBA00023125"/>
    </source>
</evidence>
<dbReference type="InterPro" id="IPR036390">
    <property type="entry name" value="WH_DNA-bd_sf"/>
</dbReference>
<evidence type="ECO:0000256" key="2">
    <source>
        <dbReference type="ARBA" id="ARBA00022692"/>
    </source>
</evidence>
<dbReference type="eggNOG" id="COG0664">
    <property type="taxonomic scope" value="Bacteria"/>
</dbReference>
<dbReference type="SUPFAM" id="SSF51206">
    <property type="entry name" value="cAMP-binding domain-like"/>
    <property type="match status" value="1"/>
</dbReference>
<evidence type="ECO:0000256" key="6">
    <source>
        <dbReference type="ARBA" id="ARBA00023136"/>
    </source>
</evidence>
<name>Q47AT0_DECAR</name>
<feature type="domain" description="Cyclic nucleotide-binding" evidence="8">
    <location>
        <begin position="21"/>
        <end position="141"/>
    </location>
</feature>
<dbReference type="InterPro" id="IPR000595">
    <property type="entry name" value="cNMP-bd_dom"/>
</dbReference>
<dbReference type="GO" id="GO:0005829">
    <property type="term" value="C:cytosol"/>
    <property type="evidence" value="ECO:0007669"/>
    <property type="project" value="TreeGrafter"/>
</dbReference>
<dbReference type="KEGG" id="dar:Daro_3322"/>
<dbReference type="SMART" id="SM00419">
    <property type="entry name" value="HTH_CRP"/>
    <property type="match status" value="1"/>
</dbReference>
<dbReference type="STRING" id="159087.Daro_3322"/>
<dbReference type="InterPro" id="IPR014710">
    <property type="entry name" value="RmlC-like_jellyroll"/>
</dbReference>
<keyword evidence="3" id="KW-1133">Transmembrane helix</keyword>
<evidence type="ECO:0000256" key="1">
    <source>
        <dbReference type="ARBA" id="ARBA00004141"/>
    </source>
</evidence>
<sequence>MNVRFNDPRRAQRELLSGSQFFAGLSPALLDELIAASRLVELSANQALYEAGEPIREAHLLFHGSVKRSATIPGGAIKVIELVQSEQLLSLGEIFGATHYASTCCGITQALLVAIDIRKLREATQNYPDLSCRIITALARRQFATEFDVTSHHYGLTGAQRLLDYLLETAGERAGLAGETTVVLKASKKVIAARIGMTPESLSRNLRELSDNGVIVVDGRKVHIQNAALLDTVSGDTKQRLNFGRKRKGNALTAEPPLSVGTLVNMCGRLRVLSQRMAIAWGMMVSAIAPHKALIKLRQLDKEFERNLARLDKLELAPDLTEKLALVKLFWPRYQQLMDSEEISAQRVEEVFELSEELLEATDALTGSAAGLGGLPEAHYVNMAGRNRMLSQRIGKFFLFREWASLDPRIAALIPPSCLEFESNLQALGKTGNTPPEVAAQLRVVASQWQKFIRSLCPDLSHAARTQHARLVMAEGERLLRSVDTTVKLFERLTK</sequence>
<reference evidence="10" key="1">
    <citation type="submission" date="2005-08" db="EMBL/GenBank/DDBJ databases">
        <title>Complete sequence of Dechloromonas aromatica RCB.</title>
        <authorList>
            <person name="Salinero K.K."/>
            <person name="Copeland A."/>
            <person name="Lucas S."/>
            <person name="Lapidus A."/>
            <person name="Barry K."/>
            <person name="Detter J.C."/>
            <person name="Glavina T."/>
            <person name="Hammon N."/>
            <person name="Israni S."/>
            <person name="Pitluck S."/>
            <person name="Di Bartolo G."/>
            <person name="Trong S."/>
            <person name="Schmutz J."/>
            <person name="Larimer F."/>
            <person name="Land M."/>
            <person name="Ivanova N."/>
            <person name="Richardson P."/>
        </authorList>
    </citation>
    <scope>NUCLEOTIDE SEQUENCE</scope>
    <source>
        <strain evidence="10">RCB</strain>
    </source>
</reference>
<gene>
    <name evidence="10" type="ordered locus">Daro_3322</name>
</gene>
<keyword evidence="2" id="KW-0812">Transmembrane</keyword>
<proteinExistence type="predicted"/>
<dbReference type="GO" id="GO:0003700">
    <property type="term" value="F:DNA-binding transcription factor activity"/>
    <property type="evidence" value="ECO:0007669"/>
    <property type="project" value="TreeGrafter"/>
</dbReference>
<dbReference type="Gene3D" id="2.60.120.10">
    <property type="entry name" value="Jelly Rolls"/>
    <property type="match status" value="1"/>
</dbReference>
<comment type="subcellular location">
    <subcellularLocation>
        <location evidence="1">Membrane</location>
        <topology evidence="1">Multi-pass membrane protein</topology>
    </subcellularLocation>
</comment>
<dbReference type="Gene3D" id="1.10.10.10">
    <property type="entry name" value="Winged helix-like DNA-binding domain superfamily/Winged helix DNA-binding domain"/>
    <property type="match status" value="1"/>
</dbReference>
<dbReference type="EMBL" id="CP000089">
    <property type="protein sequence ID" value="AAZ48051.1"/>
    <property type="molecule type" value="Genomic_DNA"/>
</dbReference>
<dbReference type="InterPro" id="IPR036388">
    <property type="entry name" value="WH-like_DNA-bd_sf"/>
</dbReference>
<evidence type="ECO:0000256" key="7">
    <source>
        <dbReference type="ARBA" id="ARBA00023163"/>
    </source>
</evidence>